<reference evidence="2 3" key="1">
    <citation type="journal article" date="2014" name="Acta Crystallogr. D">
        <title>Structure-based characterization and antifreeze properties of a hyperactive ice-binding protein from the Antarctic bacterium Flavobacterium frigoris PS1.</title>
        <authorList>
            <person name="Do H."/>
            <person name="Kim S.J."/>
            <person name="Kim H.J."/>
            <person name="Lee J.H."/>
        </authorList>
    </citation>
    <scope>NUCLEOTIDE SEQUENCE [LARGE SCALE GENOMIC DNA]</scope>
    <source>
        <strain evidence="2 3">PS1</strain>
    </source>
</reference>
<sequence length="44" mass="5295">MFELIFRSYSSFPLQVFSTVSVFIHLLRASFSRFTRMKKLKNSF</sequence>
<organism evidence="2 3">
    <name type="scientific">Flavobacterium frigoris (strain PS1)</name>
    <dbReference type="NCBI Taxonomy" id="1086011"/>
    <lineage>
        <taxon>Bacteria</taxon>
        <taxon>Pseudomonadati</taxon>
        <taxon>Bacteroidota</taxon>
        <taxon>Flavobacteriia</taxon>
        <taxon>Flavobacteriales</taxon>
        <taxon>Flavobacteriaceae</taxon>
        <taxon>Flavobacterium</taxon>
    </lineage>
</organism>
<proteinExistence type="predicted"/>
<dbReference type="PATRIC" id="fig|1086011.3.peg.1370"/>
<accession>H7FQD7</accession>
<evidence type="ECO:0000256" key="1">
    <source>
        <dbReference type="SAM" id="Phobius"/>
    </source>
</evidence>
<keyword evidence="3" id="KW-1185">Reference proteome</keyword>
<dbReference type="Proteomes" id="UP000005566">
    <property type="component" value="Unassembled WGS sequence"/>
</dbReference>
<comment type="caution">
    <text evidence="2">The sequence shown here is derived from an EMBL/GenBank/DDBJ whole genome shotgun (WGS) entry which is preliminary data.</text>
</comment>
<keyword evidence="1" id="KW-1133">Transmembrane helix</keyword>
<evidence type="ECO:0000313" key="3">
    <source>
        <dbReference type="Proteomes" id="UP000005566"/>
    </source>
</evidence>
<evidence type="ECO:0000313" key="2">
    <source>
        <dbReference type="EMBL" id="EIA09491.1"/>
    </source>
</evidence>
<keyword evidence="1" id="KW-0812">Transmembrane</keyword>
<dbReference type="STRING" id="1086011.HJ01_01397"/>
<dbReference type="AlphaFoldDB" id="H7FQD7"/>
<keyword evidence="1" id="KW-0472">Membrane</keyword>
<feature type="transmembrane region" description="Helical" evidence="1">
    <location>
        <begin position="12"/>
        <end position="31"/>
    </location>
</feature>
<dbReference type="EMBL" id="AHKF01000015">
    <property type="protein sequence ID" value="EIA09491.1"/>
    <property type="molecule type" value="Genomic_DNA"/>
</dbReference>
<gene>
    <name evidence="2" type="ORF">HJ01_01397</name>
</gene>
<name>H7FQD7_FLAFP</name>
<protein>
    <submittedName>
        <fullName evidence="2">Uncharacterized protein</fullName>
    </submittedName>
</protein>